<dbReference type="GO" id="GO:0004519">
    <property type="term" value="F:endonuclease activity"/>
    <property type="evidence" value="ECO:0007669"/>
    <property type="project" value="UniProtKB-KW"/>
</dbReference>
<keyword evidence="4" id="KW-0378">Hydrolase</keyword>
<gene>
    <name evidence="5" type="primary">TY3B-I_3</name>
    <name evidence="5" type="ORF">CM83_2758</name>
</gene>
<proteinExistence type="predicted"/>
<dbReference type="Gene3D" id="2.40.70.10">
    <property type="entry name" value="Acid Proteases"/>
    <property type="match status" value="1"/>
</dbReference>
<dbReference type="InterPro" id="IPR043502">
    <property type="entry name" value="DNA/RNA_pol_sf"/>
</dbReference>
<keyword evidence="2" id="KW-0548">Nucleotidyltransferase</keyword>
<keyword evidence="3" id="KW-0540">Nuclease</keyword>
<evidence type="ECO:0000256" key="4">
    <source>
        <dbReference type="ARBA" id="ARBA00022759"/>
    </source>
</evidence>
<accession>A0A0A9XT48</accession>
<evidence type="ECO:0000256" key="2">
    <source>
        <dbReference type="ARBA" id="ARBA00022695"/>
    </source>
</evidence>
<dbReference type="SUPFAM" id="SSF56672">
    <property type="entry name" value="DNA/RNA polymerases"/>
    <property type="match status" value="1"/>
</dbReference>
<dbReference type="GO" id="GO:0071897">
    <property type="term" value="P:DNA biosynthetic process"/>
    <property type="evidence" value="ECO:0007669"/>
    <property type="project" value="UniProtKB-ARBA"/>
</dbReference>
<organism evidence="5">
    <name type="scientific">Lygus hesperus</name>
    <name type="common">Western plant bug</name>
    <dbReference type="NCBI Taxonomy" id="30085"/>
    <lineage>
        <taxon>Eukaryota</taxon>
        <taxon>Metazoa</taxon>
        <taxon>Ecdysozoa</taxon>
        <taxon>Arthropoda</taxon>
        <taxon>Hexapoda</taxon>
        <taxon>Insecta</taxon>
        <taxon>Pterygota</taxon>
        <taxon>Neoptera</taxon>
        <taxon>Paraneoptera</taxon>
        <taxon>Hemiptera</taxon>
        <taxon>Heteroptera</taxon>
        <taxon>Panheteroptera</taxon>
        <taxon>Cimicomorpha</taxon>
        <taxon>Miridae</taxon>
        <taxon>Mirini</taxon>
        <taxon>Lygus</taxon>
    </lineage>
</organism>
<evidence type="ECO:0000313" key="5">
    <source>
        <dbReference type="EMBL" id="JAG22003.1"/>
    </source>
</evidence>
<evidence type="ECO:0000256" key="1">
    <source>
        <dbReference type="ARBA" id="ARBA00022679"/>
    </source>
</evidence>
<dbReference type="Gene3D" id="3.10.10.10">
    <property type="entry name" value="HIV Type 1 Reverse Transcriptase, subunit A, domain 1"/>
    <property type="match status" value="1"/>
</dbReference>
<keyword evidence="4" id="KW-0255">Endonuclease</keyword>
<evidence type="ECO:0000256" key="3">
    <source>
        <dbReference type="ARBA" id="ARBA00022722"/>
    </source>
</evidence>
<protein>
    <submittedName>
        <fullName evidence="5">Transposon Ty3-I Gag-Pol polyprotein</fullName>
    </submittedName>
</protein>
<reference evidence="5" key="2">
    <citation type="submission" date="2014-07" db="EMBL/GenBank/DDBJ databases">
        <authorList>
            <person name="Hull J."/>
        </authorList>
    </citation>
    <scope>NUCLEOTIDE SEQUENCE</scope>
</reference>
<dbReference type="Pfam" id="PF13975">
    <property type="entry name" value="gag-asp_proteas"/>
    <property type="match status" value="1"/>
</dbReference>
<reference evidence="5" key="1">
    <citation type="journal article" date="2014" name="PLoS ONE">
        <title>Transcriptome-Based Identification of ABC Transporters in the Western Tarnished Plant Bug Lygus hesperus.</title>
        <authorList>
            <person name="Hull J.J."/>
            <person name="Chaney K."/>
            <person name="Geib S.M."/>
            <person name="Fabrick J.A."/>
            <person name="Brent C.S."/>
            <person name="Walsh D."/>
            <person name="Lavine L.C."/>
        </authorList>
    </citation>
    <scope>NUCLEOTIDE SEQUENCE</scope>
</reference>
<dbReference type="EMBL" id="GBHO01021601">
    <property type="protein sequence ID" value="JAG22003.1"/>
    <property type="molecule type" value="Transcribed_RNA"/>
</dbReference>
<sequence>MVDIVMYRSTPTPSLVLQGRLNGVDCDFIVDTGARRTIMSLAIIKKCGINTKATGSVFIRSISGEKLPVEGEALVSIDVGDGCSRAQEVLVAQIPEYCVLGLDFLIAQRCVIDPANGIVTVGRKQLEATNAWSAILKEDVAEFSEEFQELSIVNMAGEEVLEEKEGCPPHLKVLWKETMSRLTVNEREMAEKLLKEYSDVFAKNSADIGSFKGCTHPIDVGESPPIRQAPRRIPLHRLEEVEKLVEEMEANNVIEPSISPWASPIVLVKKKDGSTRFCIDYRKLNSVFLFCGACGGAALFAD</sequence>
<keyword evidence="1" id="KW-0808">Transferase</keyword>
<dbReference type="CDD" id="cd05483">
    <property type="entry name" value="retropepsin_like_bacteria"/>
    <property type="match status" value="1"/>
</dbReference>
<dbReference type="PANTHER" id="PTHR37984">
    <property type="entry name" value="PROTEIN CBG26694"/>
    <property type="match status" value="1"/>
</dbReference>
<dbReference type="PANTHER" id="PTHR37984:SF5">
    <property type="entry name" value="PROTEIN NYNRIN-LIKE"/>
    <property type="match status" value="1"/>
</dbReference>
<dbReference type="InterPro" id="IPR050951">
    <property type="entry name" value="Retrovirus_Pol_polyprotein"/>
</dbReference>
<name>A0A0A9XT48_LYGHE</name>
<dbReference type="GO" id="GO:0016779">
    <property type="term" value="F:nucleotidyltransferase activity"/>
    <property type="evidence" value="ECO:0007669"/>
    <property type="project" value="UniProtKB-KW"/>
</dbReference>
<dbReference type="InterPro" id="IPR021109">
    <property type="entry name" value="Peptidase_aspartic_dom_sf"/>
</dbReference>
<dbReference type="AlphaFoldDB" id="A0A0A9XT48"/>
<dbReference type="SUPFAM" id="SSF50630">
    <property type="entry name" value="Acid proteases"/>
    <property type="match status" value="1"/>
</dbReference>
<dbReference type="InterPro" id="IPR034122">
    <property type="entry name" value="Retropepsin-like_bacterial"/>
</dbReference>